<reference evidence="1 2" key="1">
    <citation type="journal article" date="2019" name="Int. J. Syst. Evol. Microbiol.">
        <title>The Global Catalogue of Microorganisms (GCM) 10K type strain sequencing project: providing services to taxonomists for standard genome sequencing and annotation.</title>
        <authorList>
            <consortium name="The Broad Institute Genomics Platform"/>
            <consortium name="The Broad Institute Genome Sequencing Center for Infectious Disease"/>
            <person name="Wu L."/>
            <person name="Ma J."/>
        </authorList>
    </citation>
    <scope>NUCLEOTIDE SEQUENCE [LARGE SCALE GENOMIC DNA]</scope>
    <source>
        <strain evidence="1 2">JCM 10671</strain>
    </source>
</reference>
<sequence length="302" mass="33692">MKDGLSALEPLLAARRHSDPWQHDRDKPPVYAPDFELLEQLLSVPVREGSAPSTGRFALAVDAWLAHELRRAGFSPDEVWPRAGQPRILPREVAELLNRLPVKLADELRERILKMPSIAPTSARVLGRAYEKQVDVLISRWDRGPELLISTKSQVSGFGKNLPNRFEEAYGDAGNLRARYPLAAVGFFFVQRATVLRTEPEAFERTVDMMRKLRDLPVGAGAGNGYTATGLVLVDWDAADSCVRIVHEAVPEDVAAPQFLARMVDAVLAVTPIQHHVAVRGLRERRTLRIREDEGALDLDFD</sequence>
<evidence type="ECO:0000313" key="1">
    <source>
        <dbReference type="EMBL" id="GAA0620552.1"/>
    </source>
</evidence>
<dbReference type="RefSeq" id="WP_344604966.1">
    <property type="nucleotide sequence ID" value="NZ_BAAAHE010000018.1"/>
</dbReference>
<comment type="caution">
    <text evidence="1">The sequence shown here is derived from an EMBL/GenBank/DDBJ whole genome shotgun (WGS) entry which is preliminary data.</text>
</comment>
<gene>
    <name evidence="1" type="ORF">GCM10009547_23920</name>
</gene>
<name>A0ABN1GV66_9ACTN</name>
<accession>A0ABN1GV66</accession>
<organism evidence="1 2">
    <name type="scientific">Sporichthya brevicatena</name>
    <dbReference type="NCBI Taxonomy" id="171442"/>
    <lineage>
        <taxon>Bacteria</taxon>
        <taxon>Bacillati</taxon>
        <taxon>Actinomycetota</taxon>
        <taxon>Actinomycetes</taxon>
        <taxon>Sporichthyales</taxon>
        <taxon>Sporichthyaceae</taxon>
        <taxon>Sporichthya</taxon>
    </lineage>
</organism>
<protein>
    <recommendedName>
        <fullName evidence="3">Restriction endonuclease</fullName>
    </recommendedName>
</protein>
<evidence type="ECO:0008006" key="3">
    <source>
        <dbReference type="Google" id="ProtNLM"/>
    </source>
</evidence>
<proteinExistence type="predicted"/>
<dbReference type="EMBL" id="BAAAHE010000018">
    <property type="protein sequence ID" value="GAA0620552.1"/>
    <property type="molecule type" value="Genomic_DNA"/>
</dbReference>
<keyword evidence="2" id="KW-1185">Reference proteome</keyword>
<evidence type="ECO:0000313" key="2">
    <source>
        <dbReference type="Proteomes" id="UP001500957"/>
    </source>
</evidence>
<dbReference type="Proteomes" id="UP001500957">
    <property type="component" value="Unassembled WGS sequence"/>
</dbReference>